<dbReference type="OrthoDB" id="304912at2"/>
<dbReference type="RefSeq" id="WP_013113966.1">
    <property type="nucleotide sequence ID" value="NC_014150.1"/>
</dbReference>
<sequence>MTKFLFNIFILILIFSCSRNENPLPDDKIGKIILNPTGQTPLSLVYKTETNNNYPVTVITKGMLGDNDIIFTYPKNYGSNFAIHGMYSENTNTIYIINGTNRIATNIIIDKLYIDGIYIPATNRVIKNLIPEENIYFNSINDKNSISNLKDNNEEIYFASPVINRSWKGLFLMGVSRNGNLRYVNYSNFYLTNEIAKVIDEDNDIVIYDTMGVSGLLGNAKLDITKLDIGVHHDTIRKKSDSNYIMLANSDWGVEDRICEVDNNGDLIRDLYVGDLIKKIVNKNGDEREKEYLKKLIFDEDNKYYSIGRKRDFPMDWAHCNSLVYDEANDILYLSVRSLAVMAIDYSEWELIWYMADDTLDTMEAYNPYGRYLKELKSFDPYKVLGDGNTDGPKSQHALFLISTNVIGMFDNQGDEDINPNGSRYVEYKITGSHGNWKAEKIYEYKTENKLYSHYISDIDFLSNGNMLLDFGNNCQIMEVNKETKEVYYHLEFGIKTWGIYRIDKMPFYYSDMHKFSKDCSFLE</sequence>
<dbReference type="GO" id="GO:0004062">
    <property type="term" value="F:aryl sulfotransferase activity"/>
    <property type="evidence" value="ECO:0007669"/>
    <property type="project" value="InterPro"/>
</dbReference>
<name>D5UA26_BRAM5</name>
<dbReference type="PANTHER" id="PTHR35340:SF10">
    <property type="entry name" value="CYTOPLASMIC PROTEIN"/>
    <property type="match status" value="1"/>
</dbReference>
<dbReference type="Proteomes" id="UP000001915">
    <property type="component" value="Chromosome"/>
</dbReference>
<evidence type="ECO:0000313" key="1">
    <source>
        <dbReference type="EMBL" id="ADG71549.1"/>
    </source>
</evidence>
<dbReference type="Gene3D" id="2.60.40.3100">
    <property type="entry name" value="Arylsulphate sulphotransferase monomer, N-terminal domain"/>
    <property type="match status" value="1"/>
</dbReference>
<dbReference type="InterPro" id="IPR038477">
    <property type="entry name" value="ASST_N_sf"/>
</dbReference>
<keyword evidence="1" id="KW-0808">Transferase</keyword>
<evidence type="ECO:0000313" key="2">
    <source>
        <dbReference type="Proteomes" id="UP000001915"/>
    </source>
</evidence>
<dbReference type="KEGG" id="brm:Bmur_1462"/>
<reference evidence="1 2" key="1">
    <citation type="journal article" date="2010" name="Stand. Genomic Sci.">
        <title>Complete genome sequence of Brachyspira murdochii type strain (56-150).</title>
        <authorList>
            <person name="Pati A."/>
            <person name="Sikorski J."/>
            <person name="Gronow S."/>
            <person name="Munk C."/>
            <person name="Lapidus A."/>
            <person name="Copeland A."/>
            <person name="Glavina Del Tio T."/>
            <person name="Nolan M."/>
            <person name="Lucas S."/>
            <person name="Chen F."/>
            <person name="Tice H."/>
            <person name="Cheng J.F."/>
            <person name="Han C."/>
            <person name="Detter J.C."/>
            <person name="Bruce D."/>
            <person name="Tapia R."/>
            <person name="Goodwin L."/>
            <person name="Pitluck S."/>
            <person name="Liolios K."/>
            <person name="Ivanova N."/>
            <person name="Mavromatis K."/>
            <person name="Mikhailova N."/>
            <person name="Chen A."/>
            <person name="Palaniappan K."/>
            <person name="Land M."/>
            <person name="Hauser L."/>
            <person name="Chang Y.J."/>
            <person name="Jeffries C.D."/>
            <person name="Spring S."/>
            <person name="Rohde M."/>
            <person name="Goker M."/>
            <person name="Bristow J."/>
            <person name="Eisen J.A."/>
            <person name="Markowitz V."/>
            <person name="Hugenholtz P."/>
            <person name="Kyrpides N.C."/>
            <person name="Klenk H.P."/>
        </authorList>
    </citation>
    <scope>NUCLEOTIDE SEQUENCE [LARGE SCALE GENOMIC DNA]</scope>
    <source>
        <strain evidence="2">ATCC 51284 / DSM 12563 / 56-150</strain>
    </source>
</reference>
<dbReference type="PANTHER" id="PTHR35340">
    <property type="entry name" value="PQQ ENZYME REPEAT PROTEIN-RELATED"/>
    <property type="match status" value="1"/>
</dbReference>
<dbReference type="InterPro" id="IPR010262">
    <property type="entry name" value="Arylsulfotransferase_bact"/>
</dbReference>
<accession>D5UA26</accession>
<organism evidence="1 2">
    <name type="scientific">Brachyspira murdochii (strain ATCC 51284 / DSM 12563 / 56-150)</name>
    <name type="common">Serpulina murdochii</name>
    <dbReference type="NCBI Taxonomy" id="526224"/>
    <lineage>
        <taxon>Bacteria</taxon>
        <taxon>Pseudomonadati</taxon>
        <taxon>Spirochaetota</taxon>
        <taxon>Spirochaetia</taxon>
        <taxon>Brachyspirales</taxon>
        <taxon>Brachyspiraceae</taxon>
        <taxon>Brachyspira</taxon>
    </lineage>
</organism>
<dbReference type="STRING" id="526224.Bmur_1462"/>
<dbReference type="InterPro" id="IPR053143">
    <property type="entry name" value="Arylsulfate_ST"/>
</dbReference>
<dbReference type="EMBL" id="CP001959">
    <property type="protein sequence ID" value="ADG71549.1"/>
    <property type="molecule type" value="Genomic_DNA"/>
</dbReference>
<dbReference type="Pfam" id="PF05935">
    <property type="entry name" value="Arylsulfotrans"/>
    <property type="match status" value="1"/>
</dbReference>
<dbReference type="AlphaFoldDB" id="D5UA26"/>
<proteinExistence type="predicted"/>
<dbReference type="PROSITE" id="PS51257">
    <property type="entry name" value="PROKAR_LIPOPROTEIN"/>
    <property type="match status" value="1"/>
</dbReference>
<gene>
    <name evidence="1" type="ordered locus">Bmur_1462</name>
</gene>
<protein>
    <submittedName>
        <fullName evidence="1">Arylsulfotransferase</fullName>
    </submittedName>
</protein>
<dbReference type="HOGENOM" id="CLU_519427_0_0_12"/>